<protein>
    <submittedName>
        <fullName evidence="1">Uncharacterized protein</fullName>
    </submittedName>
</protein>
<keyword evidence="2" id="KW-1185">Reference proteome</keyword>
<evidence type="ECO:0000313" key="1">
    <source>
        <dbReference type="EMBL" id="RXH97143.1"/>
    </source>
</evidence>
<sequence length="65" mass="7114">MHPHLSLSFLNSASDEENWSSGVAGTDTPKKIGGEIWKGFLTTKTKHSLNACNLLVSHLKPEQHS</sequence>
<dbReference type="AlphaFoldDB" id="A0A498JT94"/>
<organism evidence="1 2">
    <name type="scientific">Malus domestica</name>
    <name type="common">Apple</name>
    <name type="synonym">Pyrus malus</name>
    <dbReference type="NCBI Taxonomy" id="3750"/>
    <lineage>
        <taxon>Eukaryota</taxon>
        <taxon>Viridiplantae</taxon>
        <taxon>Streptophyta</taxon>
        <taxon>Embryophyta</taxon>
        <taxon>Tracheophyta</taxon>
        <taxon>Spermatophyta</taxon>
        <taxon>Magnoliopsida</taxon>
        <taxon>eudicotyledons</taxon>
        <taxon>Gunneridae</taxon>
        <taxon>Pentapetalae</taxon>
        <taxon>rosids</taxon>
        <taxon>fabids</taxon>
        <taxon>Rosales</taxon>
        <taxon>Rosaceae</taxon>
        <taxon>Amygdaloideae</taxon>
        <taxon>Maleae</taxon>
        <taxon>Malus</taxon>
    </lineage>
</organism>
<evidence type="ECO:0000313" key="2">
    <source>
        <dbReference type="Proteomes" id="UP000290289"/>
    </source>
</evidence>
<dbReference type="EMBL" id="RDQH01000332">
    <property type="protein sequence ID" value="RXH97143.1"/>
    <property type="molecule type" value="Genomic_DNA"/>
</dbReference>
<accession>A0A498JT94</accession>
<comment type="caution">
    <text evidence="1">The sequence shown here is derived from an EMBL/GenBank/DDBJ whole genome shotgun (WGS) entry which is preliminary data.</text>
</comment>
<reference evidence="1 2" key="1">
    <citation type="submission" date="2018-10" db="EMBL/GenBank/DDBJ databases">
        <title>A high-quality apple genome assembly.</title>
        <authorList>
            <person name="Hu J."/>
        </authorList>
    </citation>
    <scope>NUCLEOTIDE SEQUENCE [LARGE SCALE GENOMIC DNA]</scope>
    <source>
        <strain evidence="2">cv. HFTH1</strain>
        <tissue evidence="1">Young leaf</tissue>
    </source>
</reference>
<gene>
    <name evidence="1" type="ORF">DVH24_035811</name>
</gene>
<dbReference type="Proteomes" id="UP000290289">
    <property type="component" value="Chromosome 6"/>
</dbReference>
<proteinExistence type="predicted"/>
<name>A0A498JT94_MALDO</name>